<name>A0A8S1JF88_9CHLO</name>
<protein>
    <recommendedName>
        <fullName evidence="6">Alpha-taxilin</fullName>
    </recommendedName>
</protein>
<dbReference type="Proteomes" id="UP000708148">
    <property type="component" value="Unassembled WGS sequence"/>
</dbReference>
<dbReference type="PANTHER" id="PTHR16127:SF13">
    <property type="entry name" value="GH01188P"/>
    <property type="match status" value="1"/>
</dbReference>
<comment type="similarity">
    <text evidence="1">Belongs to the taxilin family.</text>
</comment>
<sequence>MSSDAEPRGGAAGARHKSDDSHRHGGAAPQEASHPSGSKPQSDRGLQNQILASLQSKINELEAVVEEAGAEEREVAKKRKKLVREAHKMMASREASQQEKLNFMHNKFLEQVSERGRLERDHVTMQKELDRASRERDAAQQELKKVNLIRDKLEELCRTLQRENKAVLEEVRLRTEHEAESRRQLSERFQSTLKDVGMQLEQQGEQAEKSIRENVALREKLHEFTSILETIKQEHQKEMQAKELQIQLLEAEHEQAKLQVEEQGAIAKAEKERGDALENAKNMLATNMVTCCDRFEEMSKALEKLKGSLDTSEKARKRFMKENEEMKKKCNKADLTIIQLLDERTNLKKQVEKFNVKLAAAVDPFVHTKLKAQKEGLENLCRTLHKDLQLARGNKEGEGEELQLAGDGALGEAEAAGAPADLPLDGPKD</sequence>
<dbReference type="Pfam" id="PF09728">
    <property type="entry name" value="Taxilin"/>
    <property type="match status" value="1"/>
</dbReference>
<gene>
    <name evidence="4" type="ORF">OSTQU699_LOCUS10064</name>
</gene>
<dbReference type="AlphaFoldDB" id="A0A8S1JF88"/>
<feature type="region of interest" description="Disordered" evidence="3">
    <location>
        <begin position="1"/>
        <end position="49"/>
    </location>
</feature>
<feature type="region of interest" description="Disordered" evidence="3">
    <location>
        <begin position="392"/>
        <end position="429"/>
    </location>
</feature>
<reference evidence="4" key="1">
    <citation type="submission" date="2020-12" db="EMBL/GenBank/DDBJ databases">
        <authorList>
            <person name="Iha C."/>
        </authorList>
    </citation>
    <scope>NUCLEOTIDE SEQUENCE</scope>
</reference>
<feature type="coiled-coil region" evidence="2">
    <location>
        <begin position="51"/>
        <end position="81"/>
    </location>
</feature>
<dbReference type="OrthoDB" id="425555at2759"/>
<evidence type="ECO:0000256" key="2">
    <source>
        <dbReference type="SAM" id="Coils"/>
    </source>
</evidence>
<dbReference type="GO" id="GO:0019905">
    <property type="term" value="F:syntaxin binding"/>
    <property type="evidence" value="ECO:0007669"/>
    <property type="project" value="InterPro"/>
</dbReference>
<evidence type="ECO:0000313" key="5">
    <source>
        <dbReference type="Proteomes" id="UP000708148"/>
    </source>
</evidence>
<feature type="coiled-coil region" evidence="2">
    <location>
        <begin position="200"/>
        <end position="357"/>
    </location>
</feature>
<evidence type="ECO:0000256" key="1">
    <source>
        <dbReference type="ARBA" id="ARBA00009550"/>
    </source>
</evidence>
<feature type="compositionally biased region" description="Low complexity" evidence="3">
    <location>
        <begin position="402"/>
        <end position="429"/>
    </location>
</feature>
<dbReference type="PANTHER" id="PTHR16127">
    <property type="entry name" value="TAXILIN"/>
    <property type="match status" value="1"/>
</dbReference>
<comment type="caution">
    <text evidence="4">The sequence shown here is derived from an EMBL/GenBank/DDBJ whole genome shotgun (WGS) entry which is preliminary data.</text>
</comment>
<proteinExistence type="inferred from homology"/>
<accession>A0A8S1JF88</accession>
<dbReference type="InterPro" id="IPR026183">
    <property type="entry name" value="Taxilin_fam"/>
</dbReference>
<dbReference type="EMBL" id="CAJHUC010002944">
    <property type="protein sequence ID" value="CAD7704709.1"/>
    <property type="molecule type" value="Genomic_DNA"/>
</dbReference>
<keyword evidence="5" id="KW-1185">Reference proteome</keyword>
<feature type="compositionally biased region" description="Polar residues" evidence="3">
    <location>
        <begin position="33"/>
        <end position="49"/>
    </location>
</feature>
<evidence type="ECO:0008006" key="6">
    <source>
        <dbReference type="Google" id="ProtNLM"/>
    </source>
</evidence>
<keyword evidence="2" id="KW-0175">Coiled coil</keyword>
<evidence type="ECO:0000313" key="4">
    <source>
        <dbReference type="EMBL" id="CAD7704709.1"/>
    </source>
</evidence>
<organism evidence="4 5">
    <name type="scientific">Ostreobium quekettii</name>
    <dbReference type="NCBI Taxonomy" id="121088"/>
    <lineage>
        <taxon>Eukaryota</taxon>
        <taxon>Viridiplantae</taxon>
        <taxon>Chlorophyta</taxon>
        <taxon>core chlorophytes</taxon>
        <taxon>Ulvophyceae</taxon>
        <taxon>TCBD clade</taxon>
        <taxon>Bryopsidales</taxon>
        <taxon>Ostreobineae</taxon>
        <taxon>Ostreobiaceae</taxon>
        <taxon>Ostreobium</taxon>
    </lineage>
</organism>
<feature type="coiled-coil region" evidence="2">
    <location>
        <begin position="115"/>
        <end position="170"/>
    </location>
</feature>
<evidence type="ECO:0000256" key="3">
    <source>
        <dbReference type="SAM" id="MobiDB-lite"/>
    </source>
</evidence>